<dbReference type="Pfam" id="PF03960">
    <property type="entry name" value="ArsC"/>
    <property type="match status" value="1"/>
</dbReference>
<evidence type="ECO:0000256" key="2">
    <source>
        <dbReference type="PROSITE-ProRule" id="PRU01282"/>
    </source>
</evidence>
<comment type="caution">
    <text evidence="3">The sequence shown here is derived from an EMBL/GenBank/DDBJ whole genome shotgun (WGS) entry which is preliminary data.</text>
</comment>
<proteinExistence type="inferred from homology"/>
<comment type="similarity">
    <text evidence="1 2">Belongs to the ArsC family.</text>
</comment>
<dbReference type="InterPro" id="IPR006504">
    <property type="entry name" value="Tscrpt_reg_Spx/MgsR"/>
</dbReference>
<gene>
    <name evidence="3" type="ORF">MU846_08065</name>
</gene>
<dbReference type="Gene3D" id="3.40.30.10">
    <property type="entry name" value="Glutaredoxin"/>
    <property type="match status" value="1"/>
</dbReference>
<dbReference type="EMBL" id="JALKII010000004">
    <property type="protein sequence ID" value="MCK0537663.1"/>
    <property type="molecule type" value="Genomic_DNA"/>
</dbReference>
<dbReference type="InterPro" id="IPR036249">
    <property type="entry name" value="Thioredoxin-like_sf"/>
</dbReference>
<name>A0ABT0E7E6_9GAMM</name>
<keyword evidence="4" id="KW-1185">Reference proteome</keyword>
<accession>A0ABT0E7E6</accession>
<dbReference type="NCBIfam" id="NF008107">
    <property type="entry name" value="PRK10853.1"/>
    <property type="match status" value="1"/>
</dbReference>
<reference evidence="3" key="1">
    <citation type="submission" date="2022-04" db="EMBL/GenBank/DDBJ databases">
        <title>Alcanivorax sp. CY1518 draft genome sequence.</title>
        <authorList>
            <person name="Zhao G."/>
            <person name="An M."/>
        </authorList>
    </citation>
    <scope>NUCLEOTIDE SEQUENCE</scope>
    <source>
        <strain evidence="3">CY1518</strain>
    </source>
</reference>
<dbReference type="InterPro" id="IPR006660">
    <property type="entry name" value="Arsenate_reductase-like"/>
</dbReference>
<dbReference type="Proteomes" id="UP001165524">
    <property type="component" value="Unassembled WGS sequence"/>
</dbReference>
<sequence>MRITIYGIRACDTMKKAFTWLDQHGIEYDFHDYKKAGAPAERLPAWIAQQGWEQVINRRGTTWRKLPESTRENMTAEAAASVAADNPSMIRRPLVEADGKVLLLGFDAAAWAQALGVEQ</sequence>
<dbReference type="NCBIfam" id="TIGR01617">
    <property type="entry name" value="arsC_related"/>
    <property type="match status" value="1"/>
</dbReference>
<dbReference type="PROSITE" id="PS51353">
    <property type="entry name" value="ARSC"/>
    <property type="match status" value="1"/>
</dbReference>
<evidence type="ECO:0000313" key="3">
    <source>
        <dbReference type="EMBL" id="MCK0537663.1"/>
    </source>
</evidence>
<evidence type="ECO:0000313" key="4">
    <source>
        <dbReference type="Proteomes" id="UP001165524"/>
    </source>
</evidence>
<organism evidence="3 4">
    <name type="scientific">Alcanivorax quisquiliarum</name>
    <dbReference type="NCBI Taxonomy" id="2933565"/>
    <lineage>
        <taxon>Bacteria</taxon>
        <taxon>Pseudomonadati</taxon>
        <taxon>Pseudomonadota</taxon>
        <taxon>Gammaproteobacteria</taxon>
        <taxon>Oceanospirillales</taxon>
        <taxon>Alcanivoracaceae</taxon>
        <taxon>Alcanivorax</taxon>
    </lineage>
</organism>
<dbReference type="RefSeq" id="WP_246951478.1">
    <property type="nucleotide sequence ID" value="NZ_JALKII010000004.1"/>
</dbReference>
<dbReference type="PANTHER" id="PTHR30041:SF8">
    <property type="entry name" value="PROTEIN YFFB"/>
    <property type="match status" value="1"/>
</dbReference>
<dbReference type="SUPFAM" id="SSF52833">
    <property type="entry name" value="Thioredoxin-like"/>
    <property type="match status" value="1"/>
</dbReference>
<protein>
    <submittedName>
        <fullName evidence="3">ArsC family reductase</fullName>
    </submittedName>
</protein>
<evidence type="ECO:0000256" key="1">
    <source>
        <dbReference type="ARBA" id="ARBA00007198"/>
    </source>
</evidence>
<dbReference type="PANTHER" id="PTHR30041">
    <property type="entry name" value="ARSENATE REDUCTASE"/>
    <property type="match status" value="1"/>
</dbReference>